<dbReference type="AlphaFoldDB" id="H1VTM5"/>
<accession>H1VTM5</accession>
<dbReference type="HOGENOM" id="CLU_3050221_0_0_1"/>
<protein>
    <submittedName>
        <fullName evidence="1">Uncharacterized protein</fullName>
    </submittedName>
</protein>
<dbReference type="EMBL" id="CACQ02006209">
    <property type="protein sequence ID" value="CCF43583.1"/>
    <property type="molecule type" value="Genomic_DNA"/>
</dbReference>
<name>H1VTM5_COLHI</name>
<dbReference type="Proteomes" id="UP000007174">
    <property type="component" value="Unassembled WGS sequence"/>
</dbReference>
<proteinExistence type="predicted"/>
<gene>
    <name evidence="1" type="ORF">CH063_13246</name>
</gene>
<reference evidence="2" key="1">
    <citation type="journal article" date="2012" name="Nat. Genet.">
        <title>Lifestyle transitions in plant pathogenic Colletotrichum fungi deciphered by genome and transcriptome analyses.</title>
        <authorList>
            <person name="O'Connell R.J."/>
            <person name="Thon M.R."/>
            <person name="Hacquard S."/>
            <person name="Amyotte S.G."/>
            <person name="Kleemann J."/>
            <person name="Torres M.F."/>
            <person name="Damm U."/>
            <person name="Buiate E.A."/>
            <person name="Epstein L."/>
            <person name="Alkan N."/>
            <person name="Altmueller J."/>
            <person name="Alvarado-Balderrama L."/>
            <person name="Bauser C.A."/>
            <person name="Becker C."/>
            <person name="Birren B.W."/>
            <person name="Chen Z."/>
            <person name="Choi J."/>
            <person name="Crouch J.A."/>
            <person name="Duvick J.P."/>
            <person name="Farman M.A."/>
            <person name="Gan P."/>
            <person name="Heiman D."/>
            <person name="Henrissat B."/>
            <person name="Howard R.J."/>
            <person name="Kabbage M."/>
            <person name="Koch C."/>
            <person name="Kracher B."/>
            <person name="Kubo Y."/>
            <person name="Law A.D."/>
            <person name="Lebrun M.-H."/>
            <person name="Lee Y.-H."/>
            <person name="Miyara I."/>
            <person name="Moore N."/>
            <person name="Neumann U."/>
            <person name="Nordstroem K."/>
            <person name="Panaccione D.G."/>
            <person name="Panstruga R."/>
            <person name="Place M."/>
            <person name="Proctor R.H."/>
            <person name="Prusky D."/>
            <person name="Rech G."/>
            <person name="Reinhardt R."/>
            <person name="Rollins J.A."/>
            <person name="Rounsley S."/>
            <person name="Schardl C.L."/>
            <person name="Schwartz D.C."/>
            <person name="Shenoy N."/>
            <person name="Shirasu K."/>
            <person name="Sikhakolli U.R."/>
            <person name="Stueber K."/>
            <person name="Sukno S.A."/>
            <person name="Sweigard J.A."/>
            <person name="Takano Y."/>
            <person name="Takahara H."/>
            <person name="Trail F."/>
            <person name="van der Does H.C."/>
            <person name="Voll L.M."/>
            <person name="Will I."/>
            <person name="Young S."/>
            <person name="Zeng Q."/>
            <person name="Zhang J."/>
            <person name="Zhou S."/>
            <person name="Dickman M.B."/>
            <person name="Schulze-Lefert P."/>
            <person name="Ver Loren van Themaat E."/>
            <person name="Ma L.-J."/>
            <person name="Vaillancourt L.J."/>
        </authorList>
    </citation>
    <scope>NUCLEOTIDE SEQUENCE [LARGE SCALE GENOMIC DNA]</scope>
    <source>
        <strain evidence="2">IMI 349063</strain>
    </source>
</reference>
<organism evidence="1 2">
    <name type="scientific">Colletotrichum higginsianum (strain IMI 349063)</name>
    <name type="common">Crucifer anthracnose fungus</name>
    <dbReference type="NCBI Taxonomy" id="759273"/>
    <lineage>
        <taxon>Eukaryota</taxon>
        <taxon>Fungi</taxon>
        <taxon>Dikarya</taxon>
        <taxon>Ascomycota</taxon>
        <taxon>Pezizomycotina</taxon>
        <taxon>Sordariomycetes</taxon>
        <taxon>Hypocreomycetidae</taxon>
        <taxon>Glomerellales</taxon>
        <taxon>Glomerellaceae</taxon>
        <taxon>Colletotrichum</taxon>
        <taxon>Colletotrichum destructivum species complex</taxon>
    </lineage>
</organism>
<evidence type="ECO:0000313" key="1">
    <source>
        <dbReference type="EMBL" id="CCF43583.1"/>
    </source>
</evidence>
<sequence>MALSPAEAYTSPKQATAACFVRGPASALDLAPEMMEMRSLMVSKRSFLSPWAKM</sequence>
<evidence type="ECO:0000313" key="2">
    <source>
        <dbReference type="Proteomes" id="UP000007174"/>
    </source>
</evidence>